<feature type="signal peptide" evidence="1">
    <location>
        <begin position="1"/>
        <end position="15"/>
    </location>
</feature>
<comment type="caution">
    <text evidence="2">The sequence shown here is derived from an EMBL/GenBank/DDBJ whole genome shotgun (WGS) entry which is preliminary data.</text>
</comment>
<evidence type="ECO:0000313" key="2">
    <source>
        <dbReference type="EMBL" id="KAK3607951.1"/>
    </source>
</evidence>
<name>A0AAE0WAZ7_9BIVA</name>
<reference evidence="2" key="2">
    <citation type="journal article" date="2021" name="Genome Biol. Evol.">
        <title>Developing a high-quality reference genome for a parasitic bivalve with doubly uniparental inheritance (Bivalvia: Unionida).</title>
        <authorList>
            <person name="Smith C.H."/>
        </authorList>
    </citation>
    <scope>NUCLEOTIDE SEQUENCE</scope>
    <source>
        <strain evidence="2">CHS0354</strain>
        <tissue evidence="2">Mantle</tissue>
    </source>
</reference>
<gene>
    <name evidence="2" type="ORF">CHS0354_006546</name>
</gene>
<dbReference type="AlphaFoldDB" id="A0AAE0WAZ7"/>
<dbReference type="Proteomes" id="UP001195483">
    <property type="component" value="Unassembled WGS sequence"/>
</dbReference>
<proteinExistence type="predicted"/>
<keyword evidence="1" id="KW-0732">Signal</keyword>
<organism evidence="2 3">
    <name type="scientific">Potamilus streckersoni</name>
    <dbReference type="NCBI Taxonomy" id="2493646"/>
    <lineage>
        <taxon>Eukaryota</taxon>
        <taxon>Metazoa</taxon>
        <taxon>Spiralia</taxon>
        <taxon>Lophotrochozoa</taxon>
        <taxon>Mollusca</taxon>
        <taxon>Bivalvia</taxon>
        <taxon>Autobranchia</taxon>
        <taxon>Heteroconchia</taxon>
        <taxon>Palaeoheterodonta</taxon>
        <taxon>Unionida</taxon>
        <taxon>Unionoidea</taxon>
        <taxon>Unionidae</taxon>
        <taxon>Ambleminae</taxon>
        <taxon>Lampsilini</taxon>
        <taxon>Potamilus</taxon>
    </lineage>
</organism>
<reference evidence="2" key="1">
    <citation type="journal article" date="2021" name="Genome Biol. Evol.">
        <title>A High-Quality Reference Genome for a Parasitic Bivalve with Doubly Uniparental Inheritance (Bivalvia: Unionida).</title>
        <authorList>
            <person name="Smith C.H."/>
        </authorList>
    </citation>
    <scope>NUCLEOTIDE SEQUENCE</scope>
    <source>
        <strain evidence="2">CHS0354</strain>
    </source>
</reference>
<reference evidence="2" key="3">
    <citation type="submission" date="2023-05" db="EMBL/GenBank/DDBJ databases">
        <authorList>
            <person name="Smith C.H."/>
        </authorList>
    </citation>
    <scope>NUCLEOTIDE SEQUENCE</scope>
    <source>
        <strain evidence="2">CHS0354</strain>
        <tissue evidence="2">Mantle</tissue>
    </source>
</reference>
<feature type="chain" id="PRO_5042279431" evidence="1">
    <location>
        <begin position="16"/>
        <end position="103"/>
    </location>
</feature>
<accession>A0AAE0WAZ7</accession>
<protein>
    <submittedName>
        <fullName evidence="2">Uncharacterized protein</fullName>
    </submittedName>
</protein>
<evidence type="ECO:0000256" key="1">
    <source>
        <dbReference type="SAM" id="SignalP"/>
    </source>
</evidence>
<sequence length="103" mass="11669">MCIRLLLLLLHFTHCQEIAELGGDLTVAGMFQIYRSTTGKCGEVVTSSVMALEATKWVFKKLNQTGYFPINVVVGDDNADVLYFRRFTDLKSLKRYPASELFI</sequence>
<keyword evidence="3" id="KW-1185">Reference proteome</keyword>
<dbReference type="EMBL" id="JAEAOA010000451">
    <property type="protein sequence ID" value="KAK3607951.1"/>
    <property type="molecule type" value="Genomic_DNA"/>
</dbReference>
<evidence type="ECO:0000313" key="3">
    <source>
        <dbReference type="Proteomes" id="UP001195483"/>
    </source>
</evidence>